<evidence type="ECO:0000313" key="6">
    <source>
        <dbReference type="EMBL" id="MDO7866957.1"/>
    </source>
</evidence>
<comment type="caution">
    <text evidence="6">The sequence shown here is derived from an EMBL/GenBank/DDBJ whole genome shotgun (WGS) entry which is preliminary data.</text>
</comment>
<evidence type="ECO:0000256" key="3">
    <source>
        <dbReference type="ARBA" id="ARBA00022898"/>
    </source>
</evidence>
<reference evidence="6 7" key="1">
    <citation type="submission" date="2023-07" db="EMBL/GenBank/DDBJ databases">
        <title>Nocardioides sp. nov WY-20 isolated from soil.</title>
        <authorList>
            <person name="Liu B."/>
            <person name="Wan Y."/>
        </authorList>
    </citation>
    <scope>NUCLEOTIDE SEQUENCE [LARGE SCALE GENOMIC DNA]</scope>
    <source>
        <strain evidence="6 7">WY-20</strain>
    </source>
</reference>
<keyword evidence="3 5" id="KW-0663">Pyridoxal phosphate</keyword>
<evidence type="ECO:0000313" key="7">
    <source>
        <dbReference type="Proteomes" id="UP001233314"/>
    </source>
</evidence>
<keyword evidence="7" id="KW-1185">Reference proteome</keyword>
<protein>
    <submittedName>
        <fullName evidence="6">Aminotransferase class IV</fullName>
    </submittedName>
</protein>
<dbReference type="PANTHER" id="PTHR42743">
    <property type="entry name" value="AMINO-ACID AMINOTRANSFERASE"/>
    <property type="match status" value="1"/>
</dbReference>
<sequence>MQATANGVFTTVLVRDGEPHHLGLHLRRIDQSARIAGLPAPDWRTVDARVTAALVEAGATVRPSSRMRIRWDGDTLTVTAAPFAGHDATTSALRADEARDPTAPAAGAKTEALGDQGRRLLAWAHERGAGEALLATTGGFLAEGATSNVFYVIGGELRTPTASTGLLDGIARRLVLAATGGREVDAPYDVLRDADEVFLTSSLRGVQPVTSVDGREIGGPGPTTRAAQRAWQALPVGD</sequence>
<dbReference type="Proteomes" id="UP001233314">
    <property type="component" value="Unassembled WGS sequence"/>
</dbReference>
<dbReference type="RefSeq" id="WP_305026364.1">
    <property type="nucleotide sequence ID" value="NZ_JAUQTA010000001.1"/>
</dbReference>
<keyword evidence="6" id="KW-0808">Transferase</keyword>
<dbReference type="PROSITE" id="PS00770">
    <property type="entry name" value="AA_TRANSFER_CLASS_4"/>
    <property type="match status" value="1"/>
</dbReference>
<dbReference type="InterPro" id="IPR050571">
    <property type="entry name" value="Class-IV_PLP-Dep_Aminotrnsfr"/>
</dbReference>
<dbReference type="GO" id="GO:0008483">
    <property type="term" value="F:transaminase activity"/>
    <property type="evidence" value="ECO:0007669"/>
    <property type="project" value="UniProtKB-KW"/>
</dbReference>
<evidence type="ECO:0000256" key="4">
    <source>
        <dbReference type="RuleBase" id="RU004106"/>
    </source>
</evidence>
<dbReference type="InterPro" id="IPR043131">
    <property type="entry name" value="BCAT-like_N"/>
</dbReference>
<dbReference type="Gene3D" id="3.30.470.10">
    <property type="match status" value="1"/>
</dbReference>
<dbReference type="InterPro" id="IPR036038">
    <property type="entry name" value="Aminotransferase-like"/>
</dbReference>
<dbReference type="InterPro" id="IPR001544">
    <property type="entry name" value="Aminotrans_IV"/>
</dbReference>
<evidence type="ECO:0000256" key="1">
    <source>
        <dbReference type="ARBA" id="ARBA00001933"/>
    </source>
</evidence>
<organism evidence="6 7">
    <name type="scientific">Nocardioides jiangxiensis</name>
    <dbReference type="NCBI Taxonomy" id="3064524"/>
    <lineage>
        <taxon>Bacteria</taxon>
        <taxon>Bacillati</taxon>
        <taxon>Actinomycetota</taxon>
        <taxon>Actinomycetes</taxon>
        <taxon>Propionibacteriales</taxon>
        <taxon>Nocardioidaceae</taxon>
        <taxon>Nocardioides</taxon>
    </lineage>
</organism>
<accession>A0ABT9B022</accession>
<comment type="similarity">
    <text evidence="2 4">Belongs to the class-IV pyridoxal-phosphate-dependent aminotransferase family.</text>
</comment>
<evidence type="ECO:0000256" key="5">
    <source>
        <dbReference type="RuleBase" id="RU004516"/>
    </source>
</evidence>
<evidence type="ECO:0000256" key="2">
    <source>
        <dbReference type="ARBA" id="ARBA00009320"/>
    </source>
</evidence>
<dbReference type="PANTHER" id="PTHR42743:SF11">
    <property type="entry name" value="AMINODEOXYCHORISMATE LYASE"/>
    <property type="match status" value="1"/>
</dbReference>
<dbReference type="EMBL" id="JAUQTA010000001">
    <property type="protein sequence ID" value="MDO7866957.1"/>
    <property type="molecule type" value="Genomic_DNA"/>
</dbReference>
<dbReference type="SUPFAM" id="SSF56752">
    <property type="entry name" value="D-aminoacid aminotransferase-like PLP-dependent enzymes"/>
    <property type="match status" value="1"/>
</dbReference>
<dbReference type="InterPro" id="IPR043132">
    <property type="entry name" value="BCAT-like_C"/>
</dbReference>
<gene>
    <name evidence="6" type="ORF">Q5722_01115</name>
</gene>
<dbReference type="Pfam" id="PF01063">
    <property type="entry name" value="Aminotran_4"/>
    <property type="match status" value="1"/>
</dbReference>
<proteinExistence type="inferred from homology"/>
<comment type="cofactor">
    <cofactor evidence="1 5">
        <name>pyridoxal 5'-phosphate</name>
        <dbReference type="ChEBI" id="CHEBI:597326"/>
    </cofactor>
</comment>
<dbReference type="Gene3D" id="3.20.10.10">
    <property type="entry name" value="D-amino Acid Aminotransferase, subunit A, domain 2"/>
    <property type="match status" value="1"/>
</dbReference>
<keyword evidence="6" id="KW-0032">Aminotransferase</keyword>
<name>A0ABT9B022_9ACTN</name>
<dbReference type="InterPro" id="IPR018300">
    <property type="entry name" value="Aminotrans_IV_CS"/>
</dbReference>